<evidence type="ECO:0000256" key="3">
    <source>
        <dbReference type="PROSITE-ProRule" id="PRU01191"/>
    </source>
</evidence>
<protein>
    <submittedName>
        <fullName evidence="4">Protein DWARF AND LOW-TILLERING</fullName>
    </submittedName>
</protein>
<keyword evidence="1" id="KW-0805">Transcription regulation</keyword>
<comment type="similarity">
    <text evidence="3">Belongs to the GRAS family.</text>
</comment>
<name>A0AAW2SMJ1_SESRA</name>
<dbReference type="Pfam" id="PF03514">
    <property type="entry name" value="GRAS"/>
    <property type="match status" value="1"/>
</dbReference>
<dbReference type="EMBL" id="JACGWJ010000010">
    <property type="protein sequence ID" value="KAL0393315.1"/>
    <property type="molecule type" value="Genomic_DNA"/>
</dbReference>
<evidence type="ECO:0000313" key="4">
    <source>
        <dbReference type="EMBL" id="KAL0393315.1"/>
    </source>
</evidence>
<dbReference type="AlphaFoldDB" id="A0AAW2SMJ1"/>
<dbReference type="InterPro" id="IPR005202">
    <property type="entry name" value="TF_GRAS"/>
</dbReference>
<comment type="caution">
    <text evidence="3">Lacks conserved residue(s) required for the propagation of feature annotation.</text>
</comment>
<evidence type="ECO:0000256" key="1">
    <source>
        <dbReference type="ARBA" id="ARBA00023015"/>
    </source>
</evidence>
<feature type="short sequence motif" description="VHIID" evidence="3">
    <location>
        <begin position="161"/>
        <end position="165"/>
    </location>
</feature>
<sequence>MMSTENIIELAAENFVHPMSKTKEISVVSHPYPSSITLGRSEDDLKAVQLVQNLLLSAEKLEKYEQARKLLDECDRMSSSTGTPIQRLVFYFAGALYEKIDREKGTVSIKGLGKQTLDPLEDLHPDQRFQISFHENHPLSRITQFSAMQAIIDHVAEATKIHVIDLEIRTGVQSTILMQALAGRQERPVQHLTITAVGTKSKPRIEQTGERLMPLSLNLKFSFHIVMELISWNSMKTSLN</sequence>
<organism evidence="4">
    <name type="scientific">Sesamum radiatum</name>
    <name type="common">Black benniseed</name>
    <dbReference type="NCBI Taxonomy" id="300843"/>
    <lineage>
        <taxon>Eukaryota</taxon>
        <taxon>Viridiplantae</taxon>
        <taxon>Streptophyta</taxon>
        <taxon>Embryophyta</taxon>
        <taxon>Tracheophyta</taxon>
        <taxon>Spermatophyta</taxon>
        <taxon>Magnoliopsida</taxon>
        <taxon>eudicotyledons</taxon>
        <taxon>Gunneridae</taxon>
        <taxon>Pentapetalae</taxon>
        <taxon>asterids</taxon>
        <taxon>lamiids</taxon>
        <taxon>Lamiales</taxon>
        <taxon>Pedaliaceae</taxon>
        <taxon>Sesamum</taxon>
    </lineage>
</organism>
<accession>A0AAW2SMJ1</accession>
<reference evidence="4" key="1">
    <citation type="submission" date="2020-06" db="EMBL/GenBank/DDBJ databases">
        <authorList>
            <person name="Li T."/>
            <person name="Hu X."/>
            <person name="Zhang T."/>
            <person name="Song X."/>
            <person name="Zhang H."/>
            <person name="Dai N."/>
            <person name="Sheng W."/>
            <person name="Hou X."/>
            <person name="Wei L."/>
        </authorList>
    </citation>
    <scope>NUCLEOTIDE SEQUENCE</scope>
    <source>
        <strain evidence="4">G02</strain>
        <tissue evidence="4">Leaf</tissue>
    </source>
</reference>
<keyword evidence="2" id="KW-0804">Transcription</keyword>
<evidence type="ECO:0000256" key="2">
    <source>
        <dbReference type="ARBA" id="ARBA00023163"/>
    </source>
</evidence>
<comment type="caution">
    <text evidence="4">The sequence shown here is derived from an EMBL/GenBank/DDBJ whole genome shotgun (WGS) entry which is preliminary data.</text>
</comment>
<dbReference type="PANTHER" id="PTHR31636">
    <property type="entry name" value="OSJNBA0084A10.13 PROTEIN-RELATED"/>
    <property type="match status" value="1"/>
</dbReference>
<gene>
    <name evidence="4" type="ORF">Sradi_2554300</name>
</gene>
<dbReference type="PROSITE" id="PS50985">
    <property type="entry name" value="GRAS"/>
    <property type="match status" value="1"/>
</dbReference>
<proteinExistence type="inferred from homology"/>
<reference evidence="4" key="2">
    <citation type="journal article" date="2024" name="Plant">
        <title>Genomic evolution and insights into agronomic trait innovations of Sesamum species.</title>
        <authorList>
            <person name="Miao H."/>
            <person name="Wang L."/>
            <person name="Qu L."/>
            <person name="Liu H."/>
            <person name="Sun Y."/>
            <person name="Le M."/>
            <person name="Wang Q."/>
            <person name="Wei S."/>
            <person name="Zheng Y."/>
            <person name="Lin W."/>
            <person name="Duan Y."/>
            <person name="Cao H."/>
            <person name="Xiong S."/>
            <person name="Wang X."/>
            <person name="Wei L."/>
            <person name="Li C."/>
            <person name="Ma Q."/>
            <person name="Ju M."/>
            <person name="Zhao R."/>
            <person name="Li G."/>
            <person name="Mu C."/>
            <person name="Tian Q."/>
            <person name="Mei H."/>
            <person name="Zhang T."/>
            <person name="Gao T."/>
            <person name="Zhang H."/>
        </authorList>
    </citation>
    <scope>NUCLEOTIDE SEQUENCE</scope>
    <source>
        <strain evidence="4">G02</strain>
    </source>
</reference>